<dbReference type="STRING" id="360910.BAV0788"/>
<organism evidence="2 3">
    <name type="scientific">Bordetella avium (strain 197N)</name>
    <dbReference type="NCBI Taxonomy" id="360910"/>
    <lineage>
        <taxon>Bacteria</taxon>
        <taxon>Pseudomonadati</taxon>
        <taxon>Pseudomonadota</taxon>
        <taxon>Betaproteobacteria</taxon>
        <taxon>Burkholderiales</taxon>
        <taxon>Alcaligenaceae</taxon>
        <taxon>Bordetella</taxon>
    </lineage>
</organism>
<dbReference type="AlphaFoldDB" id="Q2KWN9"/>
<dbReference type="InterPro" id="IPR029063">
    <property type="entry name" value="SAM-dependent_MTases_sf"/>
</dbReference>
<accession>Q2KWN9</accession>
<feature type="domain" description="Methyltransferase" evidence="1">
    <location>
        <begin position="141"/>
        <end position="237"/>
    </location>
</feature>
<sequence length="320" mass="35562">MQYQTARPSSPWTQAVSSASLLYRQPKPMNDRNLSHGHTQPCVDLRSRIEQLGDLPGWPVERQLELLDTVAGSELGAFVMAHGGLDAHWTDVVVTHQSGSARNHADILLLERLPATLATRHRYGIFRQLLQAALRPRMTLLSIPCGTLTDLLSLDYRNAPEVHLIGVDIDAQALATARSRALQQGLPVDLRQQDAWQGDIAAEADIVVSHGLSIYEPNTERVTQLYRRCAAELKSGGLFLTSFMTPPPSLNPASPWRLDRLNADDLMLQQVLFTRLAAPRWTGLRTHGETRALLEEAGFHDIVFHDDPACLFPTVTARRP</sequence>
<dbReference type="CDD" id="cd02440">
    <property type="entry name" value="AdoMet_MTases"/>
    <property type="match status" value="1"/>
</dbReference>
<evidence type="ECO:0000313" key="3">
    <source>
        <dbReference type="Proteomes" id="UP000001977"/>
    </source>
</evidence>
<dbReference type="eggNOG" id="COG2226">
    <property type="taxonomic scope" value="Bacteria"/>
</dbReference>
<dbReference type="Pfam" id="PF13649">
    <property type="entry name" value="Methyltransf_25"/>
    <property type="match status" value="1"/>
</dbReference>
<keyword evidence="3" id="KW-1185">Reference proteome</keyword>
<dbReference type="InterPro" id="IPR041698">
    <property type="entry name" value="Methyltransf_25"/>
</dbReference>
<evidence type="ECO:0000259" key="1">
    <source>
        <dbReference type="Pfam" id="PF13649"/>
    </source>
</evidence>
<protein>
    <recommendedName>
        <fullName evidence="1">Methyltransferase domain-containing protein</fullName>
    </recommendedName>
</protein>
<dbReference type="KEGG" id="bav:BAV0788"/>
<gene>
    <name evidence="2" type="ordered locus">BAV0788</name>
</gene>
<dbReference type="Gene3D" id="3.40.50.150">
    <property type="entry name" value="Vaccinia Virus protein VP39"/>
    <property type="match status" value="1"/>
</dbReference>
<dbReference type="EMBL" id="AM167904">
    <property type="protein sequence ID" value="CAJ48400.1"/>
    <property type="molecule type" value="Genomic_DNA"/>
</dbReference>
<dbReference type="SUPFAM" id="SSF53335">
    <property type="entry name" value="S-adenosyl-L-methionine-dependent methyltransferases"/>
    <property type="match status" value="1"/>
</dbReference>
<dbReference type="HOGENOM" id="CLU_874217_0_0_4"/>
<name>Q2KWN9_BORA1</name>
<reference evidence="2 3" key="1">
    <citation type="journal article" date="2006" name="J. Bacteriol.">
        <title>Comparison of the genome sequence of the poultry pathogen Bordetella avium with those of B. bronchiseptica, B. pertussis, and B. parapertussis reveals extensive diversity in surface structures associated with host interaction.</title>
        <authorList>
            <person name="Sebaihia M."/>
            <person name="Preston A."/>
            <person name="Maskell D.J."/>
            <person name="Kuzmiak H."/>
            <person name="Connell T.D."/>
            <person name="King N.D."/>
            <person name="Orndorff P.E."/>
            <person name="Miyamoto D.M."/>
            <person name="Thomson N.R."/>
            <person name="Harris D."/>
            <person name="Goble A."/>
            <person name="Lord A."/>
            <person name="Murphy L."/>
            <person name="Quail M.A."/>
            <person name="Rutter S."/>
            <person name="Squares R."/>
            <person name="Squares S."/>
            <person name="Woodward J."/>
            <person name="Parkhill J."/>
            <person name="Temple L.M."/>
        </authorList>
    </citation>
    <scope>NUCLEOTIDE SEQUENCE [LARGE SCALE GENOMIC DNA]</scope>
    <source>
        <strain evidence="2 3">197N</strain>
    </source>
</reference>
<proteinExistence type="predicted"/>
<evidence type="ECO:0000313" key="2">
    <source>
        <dbReference type="EMBL" id="CAJ48400.1"/>
    </source>
</evidence>
<dbReference type="Proteomes" id="UP000001977">
    <property type="component" value="Chromosome"/>
</dbReference>